<sequence>MDYMIKKICLVAALTGAICYAACQPNHCSAEAAPAAPAPPPPAPAPPAQMDNETAAALTPIIIERYIYESSGRKDPFLSLVEIKKKKMSAAPAEKANKPPRAVSPLEIPELRAIVLKGIIIDAKKKYAVVEVDGKTFVIYERMYLGREGGRVVKINSDNLIVELIMYDENDVENKSYHSLRLRKEGQD</sequence>
<proteinExistence type="predicted"/>
<keyword evidence="3" id="KW-1185">Reference proteome</keyword>
<dbReference type="Pfam" id="PF04351">
    <property type="entry name" value="PilP"/>
    <property type="match status" value="1"/>
</dbReference>
<dbReference type="InterPro" id="IPR007446">
    <property type="entry name" value="PilP"/>
</dbReference>
<protein>
    <submittedName>
        <fullName evidence="2">Pilus assembly protein PilP</fullName>
    </submittedName>
</protein>
<name>A0ABR5SIV7_9BACT</name>
<dbReference type="Proteomes" id="UP000060487">
    <property type="component" value="Unassembled WGS sequence"/>
</dbReference>
<evidence type="ECO:0000313" key="3">
    <source>
        <dbReference type="Proteomes" id="UP000060487"/>
    </source>
</evidence>
<dbReference type="Gene3D" id="2.30.30.830">
    <property type="match status" value="1"/>
</dbReference>
<accession>A0ABR5SIV7</accession>
<comment type="caution">
    <text evidence="2">The sequence shown here is derived from an EMBL/GenBank/DDBJ whole genome shotgun (WGS) entry which is preliminary data.</text>
</comment>
<evidence type="ECO:0000313" key="2">
    <source>
        <dbReference type="EMBL" id="KWT91580.1"/>
    </source>
</evidence>
<organism evidence="2 3">
    <name type="scientific">Candidatus Magnetominusculus xianensis</name>
    <dbReference type="NCBI Taxonomy" id="1748249"/>
    <lineage>
        <taxon>Bacteria</taxon>
        <taxon>Pseudomonadati</taxon>
        <taxon>Nitrospirota</taxon>
        <taxon>Nitrospiria</taxon>
        <taxon>Nitrospirales</taxon>
        <taxon>Nitrospiraceae</taxon>
        <taxon>Candidatus Magnetominusculus</taxon>
    </lineage>
</organism>
<feature type="chain" id="PRO_5047484001" evidence="1">
    <location>
        <begin position="22"/>
        <end position="188"/>
    </location>
</feature>
<keyword evidence="1" id="KW-0732">Signal</keyword>
<reference evidence="2 3" key="1">
    <citation type="submission" date="2015-11" db="EMBL/GenBank/DDBJ databases">
        <authorList>
            <person name="Lin W."/>
        </authorList>
    </citation>
    <scope>NUCLEOTIDE SEQUENCE [LARGE SCALE GENOMIC DNA]</scope>
    <source>
        <strain evidence="2 3">HCH-1</strain>
    </source>
</reference>
<evidence type="ECO:0000256" key="1">
    <source>
        <dbReference type="SAM" id="SignalP"/>
    </source>
</evidence>
<gene>
    <name evidence="2" type="ORF">ASN18_0861</name>
</gene>
<dbReference type="EMBL" id="LNQR01000031">
    <property type="protein sequence ID" value="KWT91580.1"/>
    <property type="molecule type" value="Genomic_DNA"/>
</dbReference>
<feature type="signal peptide" evidence="1">
    <location>
        <begin position="1"/>
        <end position="21"/>
    </location>
</feature>